<sequence>MDPLSIVLASITLVTAIKDIVETAKAIQDSISKLPQNFKNVRQLAEEVFTASNEIYGIYVENATVFDNAKHLKGAVDYLQRRLTLVHEQCLQLSLPVNVTWIGRCRLGFYAFRNRRKIEQMILELRSDVNRCSLQFLVSEISLASLFEACKPIFNDSEQVLSNLRMEGVITQIHDRLRLLTGTITNRHLVEFTQSIPLSMTRITGDITTRDLSKAYLHQEVNIIARGLPSELCRWVQETSADLQIPLTYYFESPSGEGLRTLPKSHTALHQNTVILSYHIQSFLKMQPTSSWIIEINAAIQTLAHELCRLRMMDEAVTIATSRVTLWKTILTKDLESHTAQTRLAEAYHQLSRIFNSIGDEKQADFHRTEAIKLTDARPRNTYEIRLQQRSKFSQRRTDTEQSRDVVLRAAIEEANTLYIYPC</sequence>
<dbReference type="OrthoDB" id="2978551at2759"/>
<dbReference type="Proteomes" id="UP000807469">
    <property type="component" value="Unassembled WGS sequence"/>
</dbReference>
<evidence type="ECO:0000256" key="1">
    <source>
        <dbReference type="SAM" id="SignalP"/>
    </source>
</evidence>
<gene>
    <name evidence="2" type="ORF">BDN70DRAFT_675917</name>
</gene>
<evidence type="ECO:0000313" key="2">
    <source>
        <dbReference type="EMBL" id="KAF9485141.1"/>
    </source>
</evidence>
<proteinExistence type="predicted"/>
<keyword evidence="3" id="KW-1185">Reference proteome</keyword>
<organism evidence="2 3">
    <name type="scientific">Pholiota conissans</name>
    <dbReference type="NCBI Taxonomy" id="109636"/>
    <lineage>
        <taxon>Eukaryota</taxon>
        <taxon>Fungi</taxon>
        <taxon>Dikarya</taxon>
        <taxon>Basidiomycota</taxon>
        <taxon>Agaricomycotina</taxon>
        <taxon>Agaricomycetes</taxon>
        <taxon>Agaricomycetidae</taxon>
        <taxon>Agaricales</taxon>
        <taxon>Agaricineae</taxon>
        <taxon>Strophariaceae</taxon>
        <taxon>Pholiota</taxon>
    </lineage>
</organism>
<feature type="chain" id="PRO_5040249927" description="Fungal N-terminal domain-containing protein" evidence="1">
    <location>
        <begin position="17"/>
        <end position="423"/>
    </location>
</feature>
<accession>A0A9P5ZCX3</accession>
<dbReference type="AlphaFoldDB" id="A0A9P5ZCX3"/>
<comment type="caution">
    <text evidence="2">The sequence shown here is derived from an EMBL/GenBank/DDBJ whole genome shotgun (WGS) entry which is preliminary data.</text>
</comment>
<name>A0A9P5ZCX3_9AGAR</name>
<dbReference type="EMBL" id="MU155137">
    <property type="protein sequence ID" value="KAF9485141.1"/>
    <property type="molecule type" value="Genomic_DNA"/>
</dbReference>
<feature type="signal peptide" evidence="1">
    <location>
        <begin position="1"/>
        <end position="16"/>
    </location>
</feature>
<evidence type="ECO:0000313" key="3">
    <source>
        <dbReference type="Proteomes" id="UP000807469"/>
    </source>
</evidence>
<keyword evidence="1" id="KW-0732">Signal</keyword>
<evidence type="ECO:0008006" key="4">
    <source>
        <dbReference type="Google" id="ProtNLM"/>
    </source>
</evidence>
<reference evidence="2" key="1">
    <citation type="submission" date="2020-11" db="EMBL/GenBank/DDBJ databases">
        <authorList>
            <consortium name="DOE Joint Genome Institute"/>
            <person name="Ahrendt S."/>
            <person name="Riley R."/>
            <person name="Andreopoulos W."/>
            <person name="Labutti K."/>
            <person name="Pangilinan J."/>
            <person name="Ruiz-Duenas F.J."/>
            <person name="Barrasa J.M."/>
            <person name="Sanchez-Garcia M."/>
            <person name="Camarero S."/>
            <person name="Miyauchi S."/>
            <person name="Serrano A."/>
            <person name="Linde D."/>
            <person name="Babiker R."/>
            <person name="Drula E."/>
            <person name="Ayuso-Fernandez I."/>
            <person name="Pacheco R."/>
            <person name="Padilla G."/>
            <person name="Ferreira P."/>
            <person name="Barriuso J."/>
            <person name="Kellner H."/>
            <person name="Castanera R."/>
            <person name="Alfaro M."/>
            <person name="Ramirez L."/>
            <person name="Pisabarro A.G."/>
            <person name="Kuo A."/>
            <person name="Tritt A."/>
            <person name="Lipzen A."/>
            <person name="He G."/>
            <person name="Yan M."/>
            <person name="Ng V."/>
            <person name="Cullen D."/>
            <person name="Martin F."/>
            <person name="Rosso M.-N."/>
            <person name="Henrissat B."/>
            <person name="Hibbett D."/>
            <person name="Martinez A.T."/>
            <person name="Grigoriev I.V."/>
        </authorList>
    </citation>
    <scope>NUCLEOTIDE SEQUENCE</scope>
    <source>
        <strain evidence="2">CIRM-BRFM 674</strain>
    </source>
</reference>
<protein>
    <recommendedName>
        <fullName evidence="4">Fungal N-terminal domain-containing protein</fullName>
    </recommendedName>
</protein>